<dbReference type="OrthoDB" id="370617at2"/>
<reference evidence="2" key="1">
    <citation type="submission" date="2011-02" db="EMBL/GenBank/DDBJ databases">
        <title>Complete sequence of Spirochaeta sp. Buddy.</title>
        <authorList>
            <person name="Lucas S."/>
            <person name="Copeland A."/>
            <person name="Lapidus A."/>
            <person name="Cheng J.-F."/>
            <person name="Goodwin L."/>
            <person name="Pitluck S."/>
            <person name="Zeytun A."/>
            <person name="Detter J.C."/>
            <person name="Han C."/>
            <person name="Tapia R."/>
            <person name="Land M."/>
            <person name="Hauser L."/>
            <person name="Kyrpides N."/>
            <person name="Ivanova N."/>
            <person name="Mikhailova N."/>
            <person name="Pagani I."/>
            <person name="Ritalahti K.M."/>
            <person name="Loeffler F.E."/>
            <person name="Woyke T."/>
        </authorList>
    </citation>
    <scope>NUCLEOTIDE SEQUENCE [LARGE SCALE GENOMIC DNA]</scope>
    <source>
        <strain evidence="2">ATCC BAA-1886 / DSM 22777 / Buddy</strain>
    </source>
</reference>
<gene>
    <name evidence="1" type="ordered locus">SpiBuddy_2947</name>
</gene>
<dbReference type="EMBL" id="CP002541">
    <property type="protein sequence ID" value="ADY14754.1"/>
    <property type="molecule type" value="Genomic_DNA"/>
</dbReference>
<dbReference type="HOGENOM" id="CLU_1353901_0_0_12"/>
<protein>
    <submittedName>
        <fullName evidence="1">Uncharacterized protein</fullName>
    </submittedName>
</protein>
<name>F0RZK3_SPHGB</name>
<sequence>MAGNGRFTTILLFEAFEKALLQFMHEDEQVLAWPRAKASLAHCLASQLQRSLRSVLGMSEDSASPTFFSLPGDIKVDILQEGCDILVHDRKGKHLLGIVLGYDYLSKAQQEHLHQLKEQGFKLVLGVSFLMQKEYILLYSPKQESLEYYHFSKQDGTTHHLMQRDVEGEVDDRQLFLGIKDRKNRKKKLPTQDQ</sequence>
<dbReference type="AlphaFoldDB" id="F0RZK3"/>
<evidence type="ECO:0000313" key="1">
    <source>
        <dbReference type="EMBL" id="ADY14754.1"/>
    </source>
</evidence>
<dbReference type="KEGG" id="sbu:SpiBuddy_2947"/>
<accession>F0RZK3</accession>
<dbReference type="RefSeq" id="WP_013608597.1">
    <property type="nucleotide sequence ID" value="NC_015152.1"/>
</dbReference>
<proteinExistence type="predicted"/>
<organism evidence="1 2">
    <name type="scientific">Sphaerochaeta globosa (strain ATCC BAA-1886 / DSM 22777 / Buddy)</name>
    <name type="common">Spirochaeta sp. (strain Buddy)</name>
    <dbReference type="NCBI Taxonomy" id="158189"/>
    <lineage>
        <taxon>Bacteria</taxon>
        <taxon>Pseudomonadati</taxon>
        <taxon>Spirochaetota</taxon>
        <taxon>Spirochaetia</taxon>
        <taxon>Spirochaetales</taxon>
        <taxon>Sphaerochaetaceae</taxon>
        <taxon>Sphaerochaeta</taxon>
    </lineage>
</organism>
<dbReference type="Proteomes" id="UP000008466">
    <property type="component" value="Chromosome"/>
</dbReference>
<evidence type="ECO:0000313" key="2">
    <source>
        <dbReference type="Proteomes" id="UP000008466"/>
    </source>
</evidence>
<dbReference type="STRING" id="158189.SpiBuddy_2947"/>
<keyword evidence="2" id="KW-1185">Reference proteome</keyword>